<evidence type="ECO:0000313" key="3">
    <source>
        <dbReference type="Proteomes" id="UP000619244"/>
    </source>
</evidence>
<accession>A0A918NWS9</accession>
<comment type="caution">
    <text evidence="2">The sequence shown here is derived from an EMBL/GenBank/DDBJ whole genome shotgun (WGS) entry which is preliminary data.</text>
</comment>
<protein>
    <recommendedName>
        <fullName evidence="1">Insertion element IS402-like domain-containing protein</fullName>
    </recommendedName>
</protein>
<dbReference type="InterPro" id="IPR052909">
    <property type="entry name" value="Transposase_6_like"/>
</dbReference>
<dbReference type="RefSeq" id="WP_190194015.1">
    <property type="nucleotide sequence ID" value="NZ_BMVU01000049.1"/>
</dbReference>
<organism evidence="2 3">
    <name type="scientific">Streptomyces minutiscleroticus</name>
    <dbReference type="NCBI Taxonomy" id="68238"/>
    <lineage>
        <taxon>Bacteria</taxon>
        <taxon>Bacillati</taxon>
        <taxon>Actinomycetota</taxon>
        <taxon>Actinomycetes</taxon>
        <taxon>Kitasatosporales</taxon>
        <taxon>Streptomycetaceae</taxon>
        <taxon>Streptomyces</taxon>
    </lineage>
</organism>
<dbReference type="Pfam" id="PF13340">
    <property type="entry name" value="DUF4096"/>
    <property type="match status" value="1"/>
</dbReference>
<reference evidence="2" key="2">
    <citation type="submission" date="2020-09" db="EMBL/GenBank/DDBJ databases">
        <authorList>
            <person name="Sun Q."/>
            <person name="Ohkuma M."/>
        </authorList>
    </citation>
    <scope>NUCLEOTIDE SEQUENCE</scope>
    <source>
        <strain evidence="2">JCM 4790</strain>
    </source>
</reference>
<feature type="domain" description="Insertion element IS402-like" evidence="1">
    <location>
        <begin position="11"/>
        <end position="82"/>
    </location>
</feature>
<name>A0A918NWS9_9ACTN</name>
<reference evidence="2" key="1">
    <citation type="journal article" date="2014" name="Int. J. Syst. Evol. Microbiol.">
        <title>Complete genome sequence of Corynebacterium casei LMG S-19264T (=DSM 44701T), isolated from a smear-ripened cheese.</title>
        <authorList>
            <consortium name="US DOE Joint Genome Institute (JGI-PGF)"/>
            <person name="Walter F."/>
            <person name="Albersmeier A."/>
            <person name="Kalinowski J."/>
            <person name="Ruckert C."/>
        </authorList>
    </citation>
    <scope>NUCLEOTIDE SEQUENCE</scope>
    <source>
        <strain evidence="2">JCM 4790</strain>
    </source>
</reference>
<dbReference type="AlphaFoldDB" id="A0A918NWS9"/>
<proteinExistence type="predicted"/>
<dbReference type="PANTHER" id="PTHR46637">
    <property type="entry name" value="TIS1421-TRANSPOSASE PROTEIN A"/>
    <property type="match status" value="1"/>
</dbReference>
<gene>
    <name evidence="2" type="ORF">GCM10010358_66000</name>
</gene>
<sequence length="82" mass="8809">MSGGPSKRLVPDELWALVAPLLPAFAARPQGGGTAPRDERDVFTAVVYVLTSGCAWRHLPESFGVSSATAHRRFAMWTRAGV</sequence>
<evidence type="ECO:0000259" key="1">
    <source>
        <dbReference type="Pfam" id="PF13340"/>
    </source>
</evidence>
<dbReference type="InterPro" id="IPR025161">
    <property type="entry name" value="IS402-like_dom"/>
</dbReference>
<evidence type="ECO:0000313" key="2">
    <source>
        <dbReference type="EMBL" id="GGY03039.1"/>
    </source>
</evidence>
<dbReference type="Proteomes" id="UP000619244">
    <property type="component" value="Unassembled WGS sequence"/>
</dbReference>
<dbReference type="PANTHER" id="PTHR46637:SF1">
    <property type="entry name" value="BLL5188 PROTEIN"/>
    <property type="match status" value="1"/>
</dbReference>
<keyword evidence="3" id="KW-1185">Reference proteome</keyword>
<dbReference type="EMBL" id="BMVU01000049">
    <property type="protein sequence ID" value="GGY03039.1"/>
    <property type="molecule type" value="Genomic_DNA"/>
</dbReference>